<keyword evidence="2 3" id="KW-0378">Hydrolase</keyword>
<evidence type="ECO:0000256" key="2">
    <source>
        <dbReference type="ARBA" id="ARBA00022801"/>
    </source>
</evidence>
<keyword evidence="6" id="KW-1185">Reference proteome</keyword>
<name>A0A5M3YTL5_ASPTE</name>
<dbReference type="Gene3D" id="3.40.50.1820">
    <property type="entry name" value="alpha/beta hydrolase"/>
    <property type="match status" value="1"/>
</dbReference>
<dbReference type="InterPro" id="IPR002018">
    <property type="entry name" value="CarbesteraseB"/>
</dbReference>
<sequence length="543" mass="59342">MTPHKLLTWGMYLVIVCSGSILSNASGSIAPDHPKVDLGYSKYRGVRLAGGVDQFLGMRYAQAPVDDLRFRAPQEPEDHYEEQDASQFGALCLGTGQQPGNGLDEDCLFVNVFRPSNATTESNLPVLVYIQGGGYAAMGNANYNGTEIIHSSGGNMVVVMFNYRVGVLGFLASDKLGDDADLNVGLLDQRQLLLWVQKHIRQFGGDPNHVVIQGTSAGGGSVSHHLTAYRGHGQERLFIGAILESPFWPTLRSVSEMDFQYQRVLHLTGCSSLACLRGMNISALQAASGASAFPGAAPGDPTPLFYWLPAIDGTLVPDQLYTLFTTGQFARVPILVGHTTNEGSYFANNASTATEVSSFLRANYPHLREAQLEEINEEYANMGPLPDHAAFFPSASAAYGDATFTCPANEMASAVARFTGANRVWSYRYNVLDPGTVAGGYGVPHTFETSAVFGPGQAGWAASSYYTTNAPIVPVVMAYWSSFVQHLNPNTNKRRESPEWKPWRRLSGSQIRLQTNNTAMEEVPEWQTRNCTMWKHLRRNMDL</sequence>
<feature type="signal peptide" evidence="3">
    <location>
        <begin position="1"/>
        <end position="19"/>
    </location>
</feature>
<dbReference type="InterPro" id="IPR029058">
    <property type="entry name" value="AB_hydrolase_fold"/>
</dbReference>
<comment type="caution">
    <text evidence="5">The sequence shown here is derived from an EMBL/GenBank/DDBJ whole genome shotgun (WGS) entry which is preliminary data.</text>
</comment>
<dbReference type="Pfam" id="PF00135">
    <property type="entry name" value="COesterase"/>
    <property type="match status" value="1"/>
</dbReference>
<dbReference type="InterPro" id="IPR019819">
    <property type="entry name" value="Carboxylesterase_B_CS"/>
</dbReference>
<dbReference type="EMBL" id="BLJY01000003">
    <property type="protein sequence ID" value="GFF14877.1"/>
    <property type="molecule type" value="Genomic_DNA"/>
</dbReference>
<dbReference type="VEuPathDB" id="FungiDB:ATEG_00971"/>
<reference evidence="5 6" key="1">
    <citation type="submission" date="2020-01" db="EMBL/GenBank/DDBJ databases">
        <title>Aspergillus terreus IFO 6365 whole genome shotgun sequence.</title>
        <authorList>
            <person name="Kanamasa S."/>
            <person name="Takahashi H."/>
        </authorList>
    </citation>
    <scope>NUCLEOTIDE SEQUENCE [LARGE SCALE GENOMIC DNA]</scope>
    <source>
        <strain evidence="5 6">IFO 6365</strain>
    </source>
</reference>
<dbReference type="PANTHER" id="PTHR43918:SF4">
    <property type="entry name" value="CARBOXYLIC ESTER HYDROLASE"/>
    <property type="match status" value="1"/>
</dbReference>
<dbReference type="AlphaFoldDB" id="A0A5M3YTL5"/>
<evidence type="ECO:0000256" key="1">
    <source>
        <dbReference type="ARBA" id="ARBA00005964"/>
    </source>
</evidence>
<evidence type="ECO:0000313" key="5">
    <source>
        <dbReference type="EMBL" id="GFF14877.1"/>
    </source>
</evidence>
<proteinExistence type="inferred from homology"/>
<evidence type="ECO:0000259" key="4">
    <source>
        <dbReference type="Pfam" id="PF00135"/>
    </source>
</evidence>
<dbReference type="PANTHER" id="PTHR43918">
    <property type="entry name" value="ACETYLCHOLINESTERASE"/>
    <property type="match status" value="1"/>
</dbReference>
<feature type="domain" description="Carboxylesterase type B" evidence="4">
    <location>
        <begin position="34"/>
        <end position="523"/>
    </location>
</feature>
<dbReference type="GO" id="GO:0052689">
    <property type="term" value="F:carboxylic ester hydrolase activity"/>
    <property type="evidence" value="ECO:0007669"/>
    <property type="project" value="TreeGrafter"/>
</dbReference>
<keyword evidence="3" id="KW-0732">Signal</keyword>
<dbReference type="SUPFAM" id="SSF53474">
    <property type="entry name" value="alpha/beta-Hydrolases"/>
    <property type="match status" value="1"/>
</dbReference>
<organism evidence="5 6">
    <name type="scientific">Aspergillus terreus</name>
    <dbReference type="NCBI Taxonomy" id="33178"/>
    <lineage>
        <taxon>Eukaryota</taxon>
        <taxon>Fungi</taxon>
        <taxon>Dikarya</taxon>
        <taxon>Ascomycota</taxon>
        <taxon>Pezizomycotina</taxon>
        <taxon>Eurotiomycetes</taxon>
        <taxon>Eurotiomycetidae</taxon>
        <taxon>Eurotiales</taxon>
        <taxon>Aspergillaceae</taxon>
        <taxon>Aspergillus</taxon>
        <taxon>Aspergillus subgen. Circumdati</taxon>
    </lineage>
</organism>
<dbReference type="PROSITE" id="PS00122">
    <property type="entry name" value="CARBOXYLESTERASE_B_1"/>
    <property type="match status" value="1"/>
</dbReference>
<accession>A0A5M3YTL5</accession>
<evidence type="ECO:0000256" key="3">
    <source>
        <dbReference type="RuleBase" id="RU361235"/>
    </source>
</evidence>
<dbReference type="PROSITE" id="PS00941">
    <property type="entry name" value="CARBOXYLESTERASE_B_2"/>
    <property type="match status" value="1"/>
</dbReference>
<feature type="chain" id="PRO_5040557983" description="Carboxylic ester hydrolase" evidence="3">
    <location>
        <begin position="20"/>
        <end position="543"/>
    </location>
</feature>
<dbReference type="OrthoDB" id="408631at2759"/>
<dbReference type="Proteomes" id="UP000452235">
    <property type="component" value="Unassembled WGS sequence"/>
</dbReference>
<dbReference type="EC" id="3.1.1.-" evidence="3"/>
<gene>
    <name evidence="5" type="ORF">ATEIFO6365_0003094500</name>
</gene>
<evidence type="ECO:0000313" key="6">
    <source>
        <dbReference type="Proteomes" id="UP000452235"/>
    </source>
</evidence>
<comment type="similarity">
    <text evidence="1 3">Belongs to the type-B carboxylesterase/lipase family.</text>
</comment>
<dbReference type="InterPro" id="IPR050654">
    <property type="entry name" value="AChE-related_enzymes"/>
</dbReference>
<dbReference type="InterPro" id="IPR019826">
    <property type="entry name" value="Carboxylesterase_B_AS"/>
</dbReference>
<protein>
    <recommendedName>
        <fullName evidence="3">Carboxylic ester hydrolase</fullName>
        <ecNumber evidence="3">3.1.1.-</ecNumber>
    </recommendedName>
</protein>